<dbReference type="InterPro" id="IPR018511">
    <property type="entry name" value="Hemolysin-typ_Ca-bd_CS"/>
</dbReference>
<dbReference type="PRINTS" id="PR00313">
    <property type="entry name" value="CABNDNGRPT"/>
</dbReference>
<dbReference type="PROSITE" id="PS00330">
    <property type="entry name" value="HEMOLYSIN_CALCIUM"/>
    <property type="match status" value="1"/>
</dbReference>
<dbReference type="eggNOG" id="COG2931">
    <property type="taxonomic scope" value="Bacteria"/>
</dbReference>
<dbReference type="InterPro" id="IPR050557">
    <property type="entry name" value="RTX_toxin/Mannuronan_C5-epim"/>
</dbReference>
<dbReference type="STRING" id="1185652.USDA257_c12570"/>
<dbReference type="RefSeq" id="WP_014762032.1">
    <property type="nucleotide sequence ID" value="NC_018000.1"/>
</dbReference>
<dbReference type="InterPro" id="IPR011049">
    <property type="entry name" value="Serralysin-like_metalloprot_C"/>
</dbReference>
<comment type="subcellular location">
    <subcellularLocation>
        <location evidence="1">Secreted</location>
    </subcellularLocation>
</comment>
<evidence type="ECO:0000313" key="3">
    <source>
        <dbReference type="EMBL" id="AFL49848.1"/>
    </source>
</evidence>
<evidence type="ECO:0000313" key="4">
    <source>
        <dbReference type="Proteomes" id="UP000006180"/>
    </source>
</evidence>
<dbReference type="Pfam" id="PF00353">
    <property type="entry name" value="HemolysinCabind"/>
    <property type="match status" value="3"/>
</dbReference>
<dbReference type="HOGENOM" id="CLU_509860_0_0_5"/>
<dbReference type="SUPFAM" id="SSF51120">
    <property type="entry name" value="beta-Roll"/>
    <property type="match status" value="1"/>
</dbReference>
<dbReference type="InterPro" id="IPR001343">
    <property type="entry name" value="Hemolysn_Ca-bd"/>
</dbReference>
<name>I3X1U2_SINF2</name>
<dbReference type="GO" id="GO:0005576">
    <property type="term" value="C:extracellular region"/>
    <property type="evidence" value="ECO:0007669"/>
    <property type="project" value="UniProtKB-SubCell"/>
</dbReference>
<dbReference type="AlphaFoldDB" id="I3X1U2"/>
<organism evidence="3 4">
    <name type="scientific">Sinorhizobium fredii (strain USDA 257)</name>
    <dbReference type="NCBI Taxonomy" id="1185652"/>
    <lineage>
        <taxon>Bacteria</taxon>
        <taxon>Pseudomonadati</taxon>
        <taxon>Pseudomonadota</taxon>
        <taxon>Alphaproteobacteria</taxon>
        <taxon>Hyphomicrobiales</taxon>
        <taxon>Rhizobiaceae</taxon>
        <taxon>Sinorhizobium/Ensifer group</taxon>
        <taxon>Sinorhizobium</taxon>
    </lineage>
</organism>
<evidence type="ECO:0000256" key="2">
    <source>
        <dbReference type="ARBA" id="ARBA00022525"/>
    </source>
</evidence>
<dbReference type="KEGG" id="sfd:USDA257_c12570"/>
<dbReference type="PANTHER" id="PTHR38340">
    <property type="entry name" value="S-LAYER PROTEIN"/>
    <property type="match status" value="1"/>
</dbReference>
<gene>
    <name evidence="3" type="ORF">USDA257_c12570</name>
</gene>
<dbReference type="GO" id="GO:0005509">
    <property type="term" value="F:calcium ion binding"/>
    <property type="evidence" value="ECO:0007669"/>
    <property type="project" value="InterPro"/>
</dbReference>
<keyword evidence="2" id="KW-0964">Secreted</keyword>
<evidence type="ECO:0000256" key="1">
    <source>
        <dbReference type="ARBA" id="ARBA00004613"/>
    </source>
</evidence>
<dbReference type="EMBL" id="CP003563">
    <property type="protein sequence ID" value="AFL49848.1"/>
    <property type="molecule type" value="Genomic_DNA"/>
</dbReference>
<dbReference type="Gene3D" id="2.150.10.10">
    <property type="entry name" value="Serralysin-like metalloprotease, C-terminal"/>
    <property type="match status" value="2"/>
</dbReference>
<proteinExistence type="predicted"/>
<sequence>MATLNFFFPGGKYPQSYTPAIPGFVGFNPQFGDLADLTTATLISKSSTQIRFQLDNGLKLAITGSGFTFNAAGQATGGTITKFDLFQNNGTTLVQSLTGLSLSLVLFEDAADAYDPLGLEQWLLSRNDTINGSAGNEDMYGFGGNDVLKGNGGDDYMEGGAGKDTYDGGSGFDEVSFDDAYWNANAFKGIVLDAAAKTVTDPYGNSETFANIEAFRGTQFADSMKGSSLGEAFIGLGGRDTIDGGGGFDFVGYQRDADFGGTAGVTVNLSTGVATDGFRKQDKLISIEGVRGTNFADSLTGSSVANILRGEGGNDLLAGALGNDTLLGGGGKDAFLFNSTLSASNVDLIDDYSVADDTIRLENAIFTAITGTGTLTAAQFVKNTGGTAADSSDRIIYETDTGMLYYDSNGSASGGRIHFATIDPNLALTFADFFVV</sequence>
<accession>I3X1U2</accession>
<protein>
    <submittedName>
        <fullName evidence="3">Putative secreted calcium-binding protein</fullName>
    </submittedName>
</protein>
<dbReference type="PANTHER" id="PTHR38340:SF1">
    <property type="entry name" value="S-LAYER PROTEIN"/>
    <property type="match status" value="1"/>
</dbReference>
<dbReference type="PATRIC" id="fig|1185652.3.peg.1306"/>
<dbReference type="Proteomes" id="UP000006180">
    <property type="component" value="Chromosome"/>
</dbReference>
<reference evidence="3 4" key="1">
    <citation type="journal article" date="2012" name="J. Bacteriol.">
        <title>Complete genome sequence of the broad-host-range strain Sinorhizobium fredii USDA257.</title>
        <authorList>
            <person name="Schuldes J."/>
            <person name="Rodriguez Orbegoso M."/>
            <person name="Schmeisser C."/>
            <person name="Krishnan H.B."/>
            <person name="Daniel R."/>
            <person name="Streit W.R."/>
        </authorList>
    </citation>
    <scope>NUCLEOTIDE SEQUENCE [LARGE SCALE GENOMIC DNA]</scope>
    <source>
        <strain evidence="3 4">USDA 257</strain>
    </source>
</reference>